<reference evidence="6" key="1">
    <citation type="journal article" date="2014" name="BMC Genomics">
        <title>Characterizing the developmental transcriptome of the oriental fruit fly, Bactrocera dorsalis (Diptera: Tephritidae) through comparative genomic analysis with Drosophila melanogaster utilizing modENCODE datasets.</title>
        <authorList>
            <person name="Geib S.M."/>
            <person name="Calla B."/>
            <person name="Hall B."/>
            <person name="Hou S."/>
            <person name="Manoukis N.C."/>
        </authorList>
    </citation>
    <scope>NUCLEOTIDE SEQUENCE</scope>
    <source>
        <strain evidence="6">Punador</strain>
    </source>
</reference>
<accession>A0A034VY11</accession>
<dbReference type="Pfam" id="PF00083">
    <property type="entry name" value="Sugar_tr"/>
    <property type="match status" value="1"/>
</dbReference>
<feature type="transmembrane region" description="Helical" evidence="5">
    <location>
        <begin position="291"/>
        <end position="311"/>
    </location>
</feature>
<proteinExistence type="predicted"/>
<dbReference type="GeneID" id="105227266"/>
<feature type="transmembrane region" description="Helical" evidence="5">
    <location>
        <begin position="261"/>
        <end position="279"/>
    </location>
</feature>
<evidence type="ECO:0000256" key="5">
    <source>
        <dbReference type="SAM" id="Phobius"/>
    </source>
</evidence>
<dbReference type="InterPro" id="IPR005828">
    <property type="entry name" value="MFS_sugar_transport-like"/>
</dbReference>
<keyword evidence="3 5" id="KW-1133">Transmembrane helix</keyword>
<dbReference type="AlphaFoldDB" id="A0A034VY11"/>
<evidence type="ECO:0000313" key="6">
    <source>
        <dbReference type="EMBL" id="JAC46735.1"/>
    </source>
</evidence>
<dbReference type="RefSeq" id="XP_011204813.2">
    <property type="nucleotide sequence ID" value="XM_011206511.4"/>
</dbReference>
<feature type="transmembrane region" description="Helical" evidence="5">
    <location>
        <begin position="49"/>
        <end position="70"/>
    </location>
</feature>
<dbReference type="OrthoDB" id="6612291at2759"/>
<dbReference type="PANTHER" id="PTHR23529:SF2">
    <property type="entry name" value="GH19118P-RELATED"/>
    <property type="match status" value="1"/>
</dbReference>
<dbReference type="PANTHER" id="PTHR23529">
    <property type="entry name" value="GH19118P-RELATED"/>
    <property type="match status" value="1"/>
</dbReference>
<dbReference type="Gene3D" id="1.20.1250.20">
    <property type="entry name" value="MFS general substrate transporter like domains"/>
    <property type="match status" value="1"/>
</dbReference>
<dbReference type="GO" id="GO:0016020">
    <property type="term" value="C:membrane"/>
    <property type="evidence" value="ECO:0007669"/>
    <property type="project" value="UniProtKB-SubCell"/>
</dbReference>
<feature type="transmembrane region" description="Helical" evidence="5">
    <location>
        <begin position="349"/>
        <end position="372"/>
    </location>
</feature>
<keyword evidence="2 5" id="KW-0812">Transmembrane</keyword>
<evidence type="ECO:0000256" key="4">
    <source>
        <dbReference type="ARBA" id="ARBA00023136"/>
    </source>
</evidence>
<feature type="transmembrane region" description="Helical" evidence="5">
    <location>
        <begin position="169"/>
        <end position="188"/>
    </location>
</feature>
<name>A0A034VY11_BACDO</name>
<feature type="transmembrane region" description="Helical" evidence="5">
    <location>
        <begin position="411"/>
        <end position="432"/>
    </location>
</feature>
<evidence type="ECO:0000256" key="1">
    <source>
        <dbReference type="ARBA" id="ARBA00004370"/>
    </source>
</evidence>
<evidence type="ECO:0008006" key="7">
    <source>
        <dbReference type="Google" id="ProtNLM"/>
    </source>
</evidence>
<dbReference type="GO" id="GO:0022857">
    <property type="term" value="F:transmembrane transporter activity"/>
    <property type="evidence" value="ECO:0007669"/>
    <property type="project" value="InterPro"/>
</dbReference>
<feature type="transmembrane region" description="Helical" evidence="5">
    <location>
        <begin position="135"/>
        <end position="157"/>
    </location>
</feature>
<comment type="subcellular location">
    <subcellularLocation>
        <location evidence="1">Membrane</location>
    </subcellularLocation>
</comment>
<feature type="transmembrane region" description="Helical" evidence="5">
    <location>
        <begin position="77"/>
        <end position="99"/>
    </location>
</feature>
<sequence length="456" mass="50407">MVAEVVGSPSGLWVDRPQTLAVLSDFFIFMTGGMNLAVSVGWSKSEYTLQFRICWYIGVAIGAFIAPPLVQWKRKRLYIILPNLLVAASAIVAVSGYQYLGVLIASRYLDGICIGLATVSFITHVSEISSEHRRGFCLAFEQIGLAIGVYVQMLYTALWIPGTNFSPNLLMGLCNLFFGCMAAFLTYTQKDSAVFHMRKGDETGAIECVNVLYQPPILTENKQIAITDIKMYVAMNDSMSVGKSFALGLVPLIKMTIYRSMLSFIISLPIMLALNNGGIVSAPNVINWHPILYGFLGLLGPVVASTTLGGIGHKWLSLFTLLVAGGMFLGVGIAYHVDASFSDEVKMSMVVAMLMVAQFLGGIFAPSTTVFLGEAFPLKVKPYFIAFCIIVQNMVGLIIVCTYNYSLFHEYVYCVTVGVIMMFFAIVFCFMLPETREMKLREAQEQFAYFFNFKVY</sequence>
<feature type="transmembrane region" description="Helical" evidence="5">
    <location>
        <begin position="105"/>
        <end position="123"/>
    </location>
</feature>
<evidence type="ECO:0000256" key="2">
    <source>
        <dbReference type="ARBA" id="ARBA00022692"/>
    </source>
</evidence>
<keyword evidence="4 5" id="KW-0472">Membrane</keyword>
<dbReference type="EMBL" id="GAKP01012217">
    <property type="protein sequence ID" value="JAC46735.1"/>
    <property type="molecule type" value="Transcribed_RNA"/>
</dbReference>
<dbReference type="SUPFAM" id="SSF103473">
    <property type="entry name" value="MFS general substrate transporter"/>
    <property type="match status" value="1"/>
</dbReference>
<feature type="transmembrane region" description="Helical" evidence="5">
    <location>
        <begin position="20"/>
        <end position="43"/>
    </location>
</feature>
<organism evidence="6">
    <name type="scientific">Bactrocera dorsalis</name>
    <name type="common">Oriental fruit fly</name>
    <name type="synonym">Dacus dorsalis</name>
    <dbReference type="NCBI Taxonomy" id="27457"/>
    <lineage>
        <taxon>Eukaryota</taxon>
        <taxon>Metazoa</taxon>
        <taxon>Ecdysozoa</taxon>
        <taxon>Arthropoda</taxon>
        <taxon>Hexapoda</taxon>
        <taxon>Insecta</taxon>
        <taxon>Pterygota</taxon>
        <taxon>Neoptera</taxon>
        <taxon>Endopterygota</taxon>
        <taxon>Diptera</taxon>
        <taxon>Brachycera</taxon>
        <taxon>Muscomorpha</taxon>
        <taxon>Tephritoidea</taxon>
        <taxon>Tephritidae</taxon>
        <taxon>Bactrocera</taxon>
        <taxon>Bactrocera</taxon>
    </lineage>
</organism>
<protein>
    <recommendedName>
        <fullName evidence="7">Major facilitator superfamily (MFS) profile domain-containing protein</fullName>
    </recommendedName>
</protein>
<evidence type="ECO:0000256" key="3">
    <source>
        <dbReference type="ARBA" id="ARBA00022989"/>
    </source>
</evidence>
<dbReference type="KEGG" id="bdr:105227266"/>
<feature type="transmembrane region" description="Helical" evidence="5">
    <location>
        <begin position="318"/>
        <end position="337"/>
    </location>
</feature>
<feature type="transmembrane region" description="Helical" evidence="5">
    <location>
        <begin position="384"/>
        <end position="405"/>
    </location>
</feature>
<dbReference type="InterPro" id="IPR036259">
    <property type="entry name" value="MFS_trans_sf"/>
</dbReference>